<reference evidence="3 4" key="1">
    <citation type="submission" date="2020-01" db="EMBL/GenBank/DDBJ databases">
        <title>Insect and environment-associated Actinomycetes.</title>
        <authorList>
            <person name="Currrie C."/>
            <person name="Chevrette M."/>
            <person name="Carlson C."/>
            <person name="Stubbendieck R."/>
            <person name="Wendt-Pienkowski E."/>
        </authorList>
    </citation>
    <scope>NUCLEOTIDE SEQUENCE [LARGE SCALE GENOMIC DNA]</scope>
    <source>
        <strain evidence="3 4">SID8189</strain>
    </source>
</reference>
<keyword evidence="2" id="KW-0472">Membrane</keyword>
<keyword evidence="1" id="KW-0175">Coiled coil</keyword>
<organism evidence="3 4">
    <name type="scientific">Actinospica acidiphila</name>
    <dbReference type="NCBI Taxonomy" id="304899"/>
    <lineage>
        <taxon>Bacteria</taxon>
        <taxon>Bacillati</taxon>
        <taxon>Actinomycetota</taxon>
        <taxon>Actinomycetes</taxon>
        <taxon>Catenulisporales</taxon>
        <taxon>Actinospicaceae</taxon>
        <taxon>Actinospica</taxon>
    </lineage>
</organism>
<sequence>MPRSRSRRGLAHDASAVMAEAEGIVMARSHIAEARREAEALCADLPWLTTGQAEDLTRHYVDRRIDLTRQMLRATVRRADELRREYEARYAELRGALLRRHVAWASGLLACATGVNGALWLFTR</sequence>
<protein>
    <recommendedName>
        <fullName evidence="5">Cytochrome C oxidase subunit I</fullName>
    </recommendedName>
</protein>
<proteinExistence type="predicted"/>
<evidence type="ECO:0000256" key="2">
    <source>
        <dbReference type="SAM" id="Phobius"/>
    </source>
</evidence>
<keyword evidence="2" id="KW-1133">Transmembrane helix</keyword>
<comment type="caution">
    <text evidence="3">The sequence shown here is derived from an EMBL/GenBank/DDBJ whole genome shotgun (WGS) entry which is preliminary data.</text>
</comment>
<accession>A0A9X5HC74</accession>
<gene>
    <name evidence="3" type="ORF">G3I18_14100</name>
</gene>
<dbReference type="RefSeq" id="WP_163088942.1">
    <property type="nucleotide sequence ID" value="NZ_JAAGNA010000499.1"/>
</dbReference>
<name>A0A9X5HC74_9ACTN</name>
<evidence type="ECO:0000313" key="4">
    <source>
        <dbReference type="Proteomes" id="UP000471745"/>
    </source>
</evidence>
<dbReference type="Proteomes" id="UP000471745">
    <property type="component" value="Unassembled WGS sequence"/>
</dbReference>
<keyword evidence="2" id="KW-0812">Transmembrane</keyword>
<evidence type="ECO:0008006" key="5">
    <source>
        <dbReference type="Google" id="ProtNLM"/>
    </source>
</evidence>
<feature type="coiled-coil region" evidence="1">
    <location>
        <begin position="65"/>
        <end position="96"/>
    </location>
</feature>
<dbReference type="AlphaFoldDB" id="A0A9X5HC74"/>
<keyword evidence="4" id="KW-1185">Reference proteome</keyword>
<dbReference type="EMBL" id="JAAGNA010000499">
    <property type="protein sequence ID" value="NEC49699.1"/>
    <property type="molecule type" value="Genomic_DNA"/>
</dbReference>
<evidence type="ECO:0000256" key="1">
    <source>
        <dbReference type="SAM" id="Coils"/>
    </source>
</evidence>
<feature type="transmembrane region" description="Helical" evidence="2">
    <location>
        <begin position="102"/>
        <end position="122"/>
    </location>
</feature>
<evidence type="ECO:0000313" key="3">
    <source>
        <dbReference type="EMBL" id="NEC49699.1"/>
    </source>
</evidence>